<dbReference type="Gene3D" id="1.20.1250.20">
    <property type="entry name" value="MFS general substrate transporter like domains"/>
    <property type="match status" value="1"/>
</dbReference>
<evidence type="ECO:0000256" key="5">
    <source>
        <dbReference type="SAM" id="MobiDB-lite"/>
    </source>
</evidence>
<feature type="region of interest" description="Disordered" evidence="5">
    <location>
        <begin position="539"/>
        <end position="598"/>
    </location>
</feature>
<dbReference type="InterPro" id="IPR011701">
    <property type="entry name" value="MFS"/>
</dbReference>
<evidence type="ECO:0000256" key="1">
    <source>
        <dbReference type="ARBA" id="ARBA00004141"/>
    </source>
</evidence>
<dbReference type="EMBL" id="FNXT01001099">
    <property type="protein sequence ID" value="SZX72047.1"/>
    <property type="molecule type" value="Genomic_DNA"/>
</dbReference>
<evidence type="ECO:0000313" key="9">
    <source>
        <dbReference type="EMBL" id="SZX75900.1"/>
    </source>
</evidence>
<protein>
    <recommendedName>
        <fullName evidence="7">Major facilitator superfamily (MFS) profile domain-containing protein</fullName>
    </recommendedName>
</protein>
<evidence type="ECO:0000256" key="3">
    <source>
        <dbReference type="ARBA" id="ARBA00022989"/>
    </source>
</evidence>
<dbReference type="InterPro" id="IPR005829">
    <property type="entry name" value="Sugar_transporter_CS"/>
</dbReference>
<dbReference type="AlphaFoldDB" id="A0A383W320"/>
<dbReference type="PROSITE" id="PS50850">
    <property type="entry name" value="MFS"/>
    <property type="match status" value="1"/>
</dbReference>
<feature type="compositionally biased region" description="Polar residues" evidence="5">
    <location>
        <begin position="553"/>
        <end position="563"/>
    </location>
</feature>
<feature type="compositionally biased region" description="Low complexity" evidence="5">
    <location>
        <begin position="470"/>
        <end position="489"/>
    </location>
</feature>
<dbReference type="EMBL" id="FNXT01001245">
    <property type="protein sequence ID" value="SZX75900.1"/>
    <property type="molecule type" value="Genomic_DNA"/>
</dbReference>
<name>A0A383W320_TETOB</name>
<dbReference type="Proteomes" id="UP000256970">
    <property type="component" value="Unassembled WGS sequence"/>
</dbReference>
<reference evidence="8 10" key="1">
    <citation type="submission" date="2016-10" db="EMBL/GenBank/DDBJ databases">
        <authorList>
            <person name="Cai Z."/>
        </authorList>
    </citation>
    <scope>NUCLEOTIDE SEQUENCE [LARGE SCALE GENOMIC DNA]</scope>
</reference>
<keyword evidence="10" id="KW-1185">Reference proteome</keyword>
<organism evidence="8 10">
    <name type="scientific">Tetradesmus obliquus</name>
    <name type="common">Green alga</name>
    <name type="synonym">Acutodesmus obliquus</name>
    <dbReference type="NCBI Taxonomy" id="3088"/>
    <lineage>
        <taxon>Eukaryota</taxon>
        <taxon>Viridiplantae</taxon>
        <taxon>Chlorophyta</taxon>
        <taxon>core chlorophytes</taxon>
        <taxon>Chlorophyceae</taxon>
        <taxon>CS clade</taxon>
        <taxon>Sphaeropleales</taxon>
        <taxon>Scenedesmaceae</taxon>
        <taxon>Tetradesmus</taxon>
    </lineage>
</organism>
<feature type="region of interest" description="Disordered" evidence="5">
    <location>
        <begin position="467"/>
        <end position="502"/>
    </location>
</feature>
<feature type="domain" description="Major facilitator superfamily (MFS) profile" evidence="7">
    <location>
        <begin position="28"/>
        <end position="465"/>
    </location>
</feature>
<feature type="transmembrane region" description="Helical" evidence="6">
    <location>
        <begin position="182"/>
        <end position="206"/>
    </location>
</feature>
<dbReference type="InterPro" id="IPR020846">
    <property type="entry name" value="MFS_dom"/>
</dbReference>
<keyword evidence="2 6" id="KW-0812">Transmembrane</keyword>
<dbReference type="GO" id="GO:0022857">
    <property type="term" value="F:transmembrane transporter activity"/>
    <property type="evidence" value="ECO:0007669"/>
    <property type="project" value="InterPro"/>
</dbReference>
<feature type="transmembrane region" description="Helical" evidence="6">
    <location>
        <begin position="29"/>
        <end position="50"/>
    </location>
</feature>
<dbReference type="PANTHER" id="PTHR23507:SF1">
    <property type="entry name" value="FI18259P1-RELATED"/>
    <property type="match status" value="1"/>
</dbReference>
<evidence type="ECO:0000256" key="6">
    <source>
        <dbReference type="SAM" id="Phobius"/>
    </source>
</evidence>
<dbReference type="PROSITE" id="PS00216">
    <property type="entry name" value="SUGAR_TRANSPORT_1"/>
    <property type="match status" value="1"/>
</dbReference>
<evidence type="ECO:0000313" key="8">
    <source>
        <dbReference type="EMBL" id="SZX72047.1"/>
    </source>
</evidence>
<dbReference type="GO" id="GO:0016020">
    <property type="term" value="C:membrane"/>
    <property type="evidence" value="ECO:0007669"/>
    <property type="project" value="UniProtKB-SubCell"/>
</dbReference>
<feature type="transmembrane region" description="Helical" evidence="6">
    <location>
        <begin position="212"/>
        <end position="231"/>
    </location>
</feature>
<dbReference type="PANTHER" id="PTHR23507">
    <property type="entry name" value="ZGC:174356"/>
    <property type="match status" value="1"/>
</dbReference>
<feature type="compositionally biased region" description="Low complexity" evidence="5">
    <location>
        <begin position="539"/>
        <end position="550"/>
    </location>
</feature>
<feature type="transmembrane region" description="Helical" evidence="6">
    <location>
        <begin position="91"/>
        <end position="111"/>
    </location>
</feature>
<keyword evidence="3 6" id="KW-1133">Transmembrane helix</keyword>
<gene>
    <name evidence="8" type="ORF">BQ4739_LOCUS12142</name>
    <name evidence="9" type="ORF">BQ4739_LOCUS16270</name>
</gene>
<feature type="transmembrane region" description="Helical" evidence="6">
    <location>
        <begin position="123"/>
        <end position="143"/>
    </location>
</feature>
<comment type="subcellular location">
    <subcellularLocation>
        <location evidence="1">Membrane</location>
        <topology evidence="1">Multi-pass membrane protein</topology>
    </subcellularLocation>
</comment>
<evidence type="ECO:0000256" key="2">
    <source>
        <dbReference type="ARBA" id="ARBA00022692"/>
    </source>
</evidence>
<evidence type="ECO:0000259" key="7">
    <source>
        <dbReference type="PROSITE" id="PS50850"/>
    </source>
</evidence>
<accession>A0A383W320</accession>
<feature type="compositionally biased region" description="Low complexity" evidence="5">
    <location>
        <begin position="575"/>
        <end position="598"/>
    </location>
</feature>
<feature type="transmembrane region" description="Helical" evidence="6">
    <location>
        <begin position="441"/>
        <end position="465"/>
    </location>
</feature>
<evidence type="ECO:0000256" key="4">
    <source>
        <dbReference type="ARBA" id="ARBA00023136"/>
    </source>
</evidence>
<feature type="transmembrane region" description="Helical" evidence="6">
    <location>
        <begin position="149"/>
        <end position="170"/>
    </location>
</feature>
<dbReference type="SUPFAM" id="SSF103473">
    <property type="entry name" value="MFS general substrate transporter"/>
    <property type="match status" value="1"/>
</dbReference>
<feature type="transmembrane region" description="Helical" evidence="6">
    <location>
        <begin position="401"/>
        <end position="421"/>
    </location>
</feature>
<feature type="transmembrane region" description="Helical" evidence="6">
    <location>
        <begin position="369"/>
        <end position="389"/>
    </location>
</feature>
<keyword evidence="4 6" id="KW-0472">Membrane</keyword>
<proteinExistence type="predicted"/>
<feature type="transmembrane region" description="Helical" evidence="6">
    <location>
        <begin position="277"/>
        <end position="295"/>
    </location>
</feature>
<dbReference type="STRING" id="3088.A0A383W320"/>
<dbReference type="Pfam" id="PF07690">
    <property type="entry name" value="MFS_1"/>
    <property type="match status" value="1"/>
</dbReference>
<feature type="transmembrane region" description="Helical" evidence="6">
    <location>
        <begin position="315"/>
        <end position="333"/>
    </location>
</feature>
<dbReference type="InterPro" id="IPR036259">
    <property type="entry name" value="MFS_trans_sf"/>
</dbReference>
<sequence length="598" mass="61992">MSSAADMAEQQQWRNGSSSLWVVLLRSRLLVLLFSLFVYSLGFSTLVPMLPTLLTNYFASRIAGHAIDCEQYVVNEQPAACQDAHADVVTWTSWTSLVANTFFAFLFSPVIGDLSDAYGRKPFILAGLLLSGLPIAAVFMYLSGRASLLWYYPCSALTSVINSIVVFLSYTADVLQPQHRTAGFGLIIAAYSTGFMIGPQVAQLLLLDATTATLVAGGGCVAAFTVVLLAVPESRPPGSAAAVLPGCPPAASSWKLRPLDALLSLQRSWQLITSSSLFVRLALCMAIVGVVSEGIQDMLIQYLQLVVGFNTADQSLLITLLGAASLVVQAALLPSMAYFLGERRLLITGLLFSIIEQAMLALVTTKWQALAAVSLGSLAGVSFPAISSIKSTHSRPDQQGLVQGALAGIRALATGLGPLAFALLFSSCTKTSAVFGYHPGIIFWTTCGLTVLAAAVAASIPAHLVKRPGQAHGSSSSAQHAAQASCQAGDASSDQQEPLLHDPNYEDDVEAVADAPRKAAALAAAAAAAVVAKVKQGSGGAASSAAPAPAGDSEQQNDTQLLSDTAAAGNASEPGAGAAWISDSSSSDAAAGCDQQQR</sequence>
<evidence type="ECO:0000313" key="10">
    <source>
        <dbReference type="Proteomes" id="UP000256970"/>
    </source>
</evidence>
<feature type="transmembrane region" description="Helical" evidence="6">
    <location>
        <begin position="345"/>
        <end position="363"/>
    </location>
</feature>